<evidence type="ECO:0000313" key="2">
    <source>
        <dbReference type="Proteomes" id="UP000223913"/>
    </source>
</evidence>
<dbReference type="PROSITE" id="PS51257">
    <property type="entry name" value="PROKAR_LIPOPROTEIN"/>
    <property type="match status" value="1"/>
</dbReference>
<keyword evidence="2" id="KW-1185">Reference proteome</keyword>
<dbReference type="Gene3D" id="3.90.930.1">
    <property type="match status" value="1"/>
</dbReference>
<proteinExistence type="predicted"/>
<dbReference type="Pfam" id="PF07661">
    <property type="entry name" value="MORN_2"/>
    <property type="match status" value="3"/>
</dbReference>
<gene>
    <name evidence="1" type="ORF">CRP01_07085</name>
</gene>
<sequence length="230" mass="25846">MKSQMRFQILSTYSKTSGYIVAGLLLLLTLFAACSGQGSSPGKGVAENELEVVEKTDAYGNTERFTRRLDNYAKEGKYSKMSPEGNLLETAEFYNDSLNGARVIYYENGDTQIVEHYEGGTFAGPYQAYYEGGQLELEGSYTANSMEGTWKRYYPSGQLMEEVSFQDNQENGPFVEYHENGKLKAEGYYKEGDNEHGLLKIYDETGELVKTMNCQHGVCRTVWEKEGATD</sequence>
<dbReference type="Proteomes" id="UP000223913">
    <property type="component" value="Unassembled WGS sequence"/>
</dbReference>
<dbReference type="Gene3D" id="2.20.110.10">
    <property type="entry name" value="Histone H3 K4-specific methyltransferase SET7/9 N-terminal domain"/>
    <property type="match status" value="1"/>
</dbReference>
<dbReference type="AlphaFoldDB" id="A0A2D0NFY6"/>
<evidence type="ECO:0008006" key="3">
    <source>
        <dbReference type="Google" id="ProtNLM"/>
    </source>
</evidence>
<reference evidence="1 2" key="1">
    <citation type="submission" date="2017-10" db="EMBL/GenBank/DDBJ databases">
        <title>The draft genome sequence of Lewinella nigricans NBRC 102662.</title>
        <authorList>
            <person name="Wang K."/>
        </authorList>
    </citation>
    <scope>NUCLEOTIDE SEQUENCE [LARGE SCALE GENOMIC DNA]</scope>
    <source>
        <strain evidence="1 2">NBRC 102662</strain>
    </source>
</reference>
<evidence type="ECO:0000313" key="1">
    <source>
        <dbReference type="EMBL" id="PHN07387.1"/>
    </source>
</evidence>
<dbReference type="InterPro" id="IPR011652">
    <property type="entry name" value="MORN_2"/>
</dbReference>
<dbReference type="OrthoDB" id="659070at2"/>
<accession>A0A2D0NFY6</accession>
<organism evidence="1 2">
    <name type="scientific">Flavilitoribacter nigricans (strain ATCC 23147 / DSM 23189 / NBRC 102662 / NCIMB 1420 / SS-2)</name>
    <name type="common">Lewinella nigricans</name>
    <dbReference type="NCBI Taxonomy" id="1122177"/>
    <lineage>
        <taxon>Bacteria</taxon>
        <taxon>Pseudomonadati</taxon>
        <taxon>Bacteroidota</taxon>
        <taxon>Saprospiria</taxon>
        <taxon>Saprospirales</taxon>
        <taxon>Lewinellaceae</taxon>
        <taxon>Flavilitoribacter</taxon>
    </lineage>
</organism>
<dbReference type="EMBL" id="PDUD01000010">
    <property type="protein sequence ID" value="PHN07387.1"/>
    <property type="molecule type" value="Genomic_DNA"/>
</dbReference>
<protein>
    <recommendedName>
        <fullName evidence="3">Toxin-antitoxin system YwqK family antitoxin</fullName>
    </recommendedName>
</protein>
<name>A0A2D0NFY6_FLAN2</name>
<comment type="caution">
    <text evidence="1">The sequence shown here is derived from an EMBL/GenBank/DDBJ whole genome shotgun (WGS) entry which is preliminary data.</text>
</comment>
<dbReference type="RefSeq" id="WP_099149317.1">
    <property type="nucleotide sequence ID" value="NZ_PDUD01000010.1"/>
</dbReference>
<dbReference type="SUPFAM" id="SSF82185">
    <property type="entry name" value="Histone H3 K4-specific methyltransferase SET7/9 N-terminal domain"/>
    <property type="match status" value="1"/>
</dbReference>